<evidence type="ECO:0000313" key="10">
    <source>
        <dbReference type="EMBL" id="GAA5226758.1"/>
    </source>
</evidence>
<dbReference type="InterPro" id="IPR050093">
    <property type="entry name" value="ABC_SmlMolc_Importer"/>
</dbReference>
<keyword evidence="4" id="KW-0547">Nucleotide-binding</keyword>
<comment type="caution">
    <text evidence="10">The sequence shown here is derived from an EMBL/GenBank/DDBJ whole genome shotgun (WGS) entry which is preliminary data.</text>
</comment>
<dbReference type="PANTHER" id="PTHR42781">
    <property type="entry name" value="SPERMIDINE/PUTRESCINE IMPORT ATP-BINDING PROTEIN POTA"/>
    <property type="match status" value="1"/>
</dbReference>
<keyword evidence="6" id="KW-0408">Iron</keyword>
<reference evidence="11" key="1">
    <citation type="journal article" date="2019" name="Int. J. Syst. Evol. Microbiol.">
        <title>The Global Catalogue of Microorganisms (GCM) 10K type strain sequencing project: providing services to taxonomists for standard genome sequencing and annotation.</title>
        <authorList>
            <consortium name="The Broad Institute Genomics Platform"/>
            <consortium name="The Broad Institute Genome Sequencing Center for Infectious Disease"/>
            <person name="Wu L."/>
            <person name="Ma J."/>
        </authorList>
    </citation>
    <scope>NUCLEOTIDE SEQUENCE [LARGE SCALE GENOMIC DNA]</scope>
    <source>
        <strain evidence="11">JCM 18952</strain>
    </source>
</reference>
<dbReference type="Pfam" id="PF08402">
    <property type="entry name" value="TOBE_2"/>
    <property type="match status" value="1"/>
</dbReference>
<evidence type="ECO:0000256" key="4">
    <source>
        <dbReference type="ARBA" id="ARBA00022741"/>
    </source>
</evidence>
<proteinExistence type="predicted"/>
<evidence type="ECO:0000256" key="8">
    <source>
        <dbReference type="ARBA" id="ARBA00023136"/>
    </source>
</evidence>
<dbReference type="InterPro" id="IPR013611">
    <property type="entry name" value="Transp-assoc_OB_typ2"/>
</dbReference>
<dbReference type="SUPFAM" id="SSF50331">
    <property type="entry name" value="MOP-like"/>
    <property type="match status" value="1"/>
</dbReference>
<keyword evidence="11" id="KW-1185">Reference proteome</keyword>
<name>A0ABP9TKL8_9MICC</name>
<dbReference type="PROSITE" id="PS00211">
    <property type="entry name" value="ABC_TRANSPORTER_1"/>
    <property type="match status" value="1"/>
</dbReference>
<evidence type="ECO:0000256" key="7">
    <source>
        <dbReference type="ARBA" id="ARBA00023065"/>
    </source>
</evidence>
<dbReference type="GO" id="GO:0005524">
    <property type="term" value="F:ATP binding"/>
    <property type="evidence" value="ECO:0007669"/>
    <property type="project" value="UniProtKB-KW"/>
</dbReference>
<sequence length="365" mass="38507">MLKIRGLSKTFAGQEPAQALDHVDIDVAEGQFATILGPSGCGKTTLLRSIAGFEEPSAGTISIAGREVAAGGRSVVPAHERGVGIVPQDGALFPHLSVAQNIGFGLAGKPRRERARRVAEVLDLVGLGGLGARRPHELSGGQQQRVALARAIAPNPRVILLDEPFSALDAYLRQSLREEVRNLLRDIGATVVLVTHDQAEAMTLADHLVVMRDGKVAQAGKPRETYFRPCDIELARFLGDAVVVNGEIPCSAASTSSGSTVSCAFGELAIGSWHGQSGRCDVLIRPENISVRGATDSGSLPGVIGTVVDQSFYGHDGTLQVHIPQLPEKVLVRVMGDQAFDVGESVKLSVDRAVCTYFGPATSQN</sequence>
<evidence type="ECO:0000256" key="3">
    <source>
        <dbReference type="ARBA" id="ARBA00022496"/>
    </source>
</evidence>
<evidence type="ECO:0000313" key="11">
    <source>
        <dbReference type="Proteomes" id="UP001501257"/>
    </source>
</evidence>
<keyword evidence="5 10" id="KW-0067">ATP-binding</keyword>
<protein>
    <submittedName>
        <fullName evidence="10">ABC transporter ATP-binding protein</fullName>
    </submittedName>
</protein>
<dbReference type="Proteomes" id="UP001501257">
    <property type="component" value="Unassembled WGS sequence"/>
</dbReference>
<dbReference type="SMART" id="SM00382">
    <property type="entry name" value="AAA"/>
    <property type="match status" value="1"/>
</dbReference>
<dbReference type="Gene3D" id="3.40.50.300">
    <property type="entry name" value="P-loop containing nucleotide triphosphate hydrolases"/>
    <property type="match status" value="1"/>
</dbReference>
<dbReference type="InterPro" id="IPR008995">
    <property type="entry name" value="Mo/tungstate-bd_C_term_dom"/>
</dbReference>
<feature type="domain" description="ABC transporter" evidence="9">
    <location>
        <begin position="2"/>
        <end position="238"/>
    </location>
</feature>
<dbReference type="PANTHER" id="PTHR42781:SF4">
    <property type="entry name" value="SPERMIDINE_PUTRESCINE IMPORT ATP-BINDING PROTEIN POTA"/>
    <property type="match status" value="1"/>
</dbReference>
<dbReference type="InterPro" id="IPR003593">
    <property type="entry name" value="AAA+_ATPase"/>
</dbReference>
<evidence type="ECO:0000259" key="9">
    <source>
        <dbReference type="PROSITE" id="PS50893"/>
    </source>
</evidence>
<dbReference type="InterPro" id="IPR027417">
    <property type="entry name" value="P-loop_NTPase"/>
</dbReference>
<keyword evidence="8" id="KW-0472">Membrane</keyword>
<dbReference type="CDD" id="cd03259">
    <property type="entry name" value="ABC_Carb_Solutes_like"/>
    <property type="match status" value="1"/>
</dbReference>
<dbReference type="EMBL" id="BAABLK010000022">
    <property type="protein sequence ID" value="GAA5226758.1"/>
    <property type="molecule type" value="Genomic_DNA"/>
</dbReference>
<keyword evidence="3" id="KW-0410">Iron transport</keyword>
<keyword evidence="7" id="KW-0406">Ion transport</keyword>
<evidence type="ECO:0000256" key="1">
    <source>
        <dbReference type="ARBA" id="ARBA00022448"/>
    </source>
</evidence>
<keyword evidence="1" id="KW-0813">Transport</keyword>
<organism evidence="10 11">
    <name type="scientific">Paeniglutamicibacter antarcticus</name>
    <dbReference type="NCBI Taxonomy" id="494023"/>
    <lineage>
        <taxon>Bacteria</taxon>
        <taxon>Bacillati</taxon>
        <taxon>Actinomycetota</taxon>
        <taxon>Actinomycetes</taxon>
        <taxon>Micrococcales</taxon>
        <taxon>Micrococcaceae</taxon>
        <taxon>Paeniglutamicibacter</taxon>
    </lineage>
</organism>
<gene>
    <name evidence="10" type="ORF">GCM10025778_12910</name>
</gene>
<dbReference type="SUPFAM" id="SSF52540">
    <property type="entry name" value="P-loop containing nucleoside triphosphate hydrolases"/>
    <property type="match status" value="1"/>
</dbReference>
<dbReference type="Pfam" id="PF00005">
    <property type="entry name" value="ABC_tran"/>
    <property type="match status" value="1"/>
</dbReference>
<evidence type="ECO:0000256" key="6">
    <source>
        <dbReference type="ARBA" id="ARBA00023004"/>
    </source>
</evidence>
<evidence type="ECO:0000256" key="5">
    <source>
        <dbReference type="ARBA" id="ARBA00022840"/>
    </source>
</evidence>
<dbReference type="InterPro" id="IPR017871">
    <property type="entry name" value="ABC_transporter-like_CS"/>
</dbReference>
<dbReference type="InterPro" id="IPR015853">
    <property type="entry name" value="ABC_transpr_FbpC"/>
</dbReference>
<evidence type="ECO:0000256" key="2">
    <source>
        <dbReference type="ARBA" id="ARBA00022475"/>
    </source>
</evidence>
<dbReference type="PROSITE" id="PS50893">
    <property type="entry name" value="ABC_TRANSPORTER_2"/>
    <property type="match status" value="1"/>
</dbReference>
<keyword evidence="2" id="KW-1003">Cell membrane</keyword>
<accession>A0ABP9TKL8</accession>
<dbReference type="InterPro" id="IPR003439">
    <property type="entry name" value="ABC_transporter-like_ATP-bd"/>
</dbReference>